<proteinExistence type="predicted"/>
<dbReference type="EMBL" id="MN739052">
    <property type="protein sequence ID" value="QHS86266.1"/>
    <property type="molecule type" value="Genomic_DNA"/>
</dbReference>
<protein>
    <submittedName>
        <fullName evidence="1">Uncharacterized protein</fullName>
    </submittedName>
</protein>
<dbReference type="AlphaFoldDB" id="A0A6C0B2I7"/>
<reference evidence="1" key="1">
    <citation type="journal article" date="2020" name="Nature">
        <title>Giant virus diversity and host interactions through global metagenomics.</title>
        <authorList>
            <person name="Schulz F."/>
            <person name="Roux S."/>
            <person name="Paez-Espino D."/>
            <person name="Jungbluth S."/>
            <person name="Walsh D.A."/>
            <person name="Denef V.J."/>
            <person name="McMahon K.D."/>
            <person name="Konstantinidis K.T."/>
            <person name="Eloe-Fadrosh E.A."/>
            <person name="Kyrpides N.C."/>
            <person name="Woyke T."/>
        </authorList>
    </citation>
    <scope>NUCLEOTIDE SEQUENCE</scope>
    <source>
        <strain evidence="1">GVMAG-M-3300009187-29</strain>
    </source>
</reference>
<accession>A0A6C0B2I7</accession>
<name>A0A6C0B2I7_9ZZZZ</name>
<sequence>MSSSTTDFMFNNLAGARSDFVDQSERSLQNTRFSNYMLSNYGADTILPDQSIMFASAQPNLLVSGSSRGQGIDGNIIDIDSLLSVSKEQARALEKLQLQQRPFATVPYLGRGGADPALESQLLQGEVVHDKKSVSTVMEKSFNDYSLLVLNNEMEKRSNTTEYIVQESALDGWVRGGVNTRTTGEPGANR</sequence>
<organism evidence="1">
    <name type="scientific">viral metagenome</name>
    <dbReference type="NCBI Taxonomy" id="1070528"/>
    <lineage>
        <taxon>unclassified sequences</taxon>
        <taxon>metagenomes</taxon>
        <taxon>organismal metagenomes</taxon>
    </lineage>
</organism>
<evidence type="ECO:0000313" key="1">
    <source>
        <dbReference type="EMBL" id="QHS86266.1"/>
    </source>
</evidence>